<evidence type="ECO:0000313" key="2">
    <source>
        <dbReference type="Proteomes" id="UP001623348"/>
    </source>
</evidence>
<dbReference type="AlphaFoldDB" id="A0ABC9W912"/>
<dbReference type="PANTHER" id="PTHR33332">
    <property type="entry name" value="REVERSE TRANSCRIPTASE DOMAIN-CONTAINING PROTEIN"/>
    <property type="match status" value="1"/>
</dbReference>
<name>A0ABC9W912_GRUJA</name>
<dbReference type="PRINTS" id="PR01345">
    <property type="entry name" value="CERVTRCPTASE"/>
</dbReference>
<proteinExistence type="predicted"/>
<protein>
    <submittedName>
        <fullName evidence="1">Mitochondrial enolase superfamily member 1</fullName>
    </submittedName>
</protein>
<dbReference type="EMBL" id="BAAFJT010000002">
    <property type="protein sequence ID" value="GAB0181643.1"/>
    <property type="molecule type" value="Genomic_DNA"/>
</dbReference>
<dbReference type="Proteomes" id="UP001623348">
    <property type="component" value="Unassembled WGS sequence"/>
</dbReference>
<keyword evidence="2" id="KW-1185">Reference proteome</keyword>
<reference evidence="1 2" key="1">
    <citation type="submission" date="2024-06" db="EMBL/GenBank/DDBJ databases">
        <title>The draft genome of Grus japonensis, version 3.</title>
        <authorList>
            <person name="Nabeshima K."/>
            <person name="Suzuki S."/>
            <person name="Onuma M."/>
        </authorList>
    </citation>
    <scope>NUCLEOTIDE SEQUENCE [LARGE SCALE GENOMIC DNA]</scope>
    <source>
        <strain evidence="1 2">451A</strain>
    </source>
</reference>
<gene>
    <name evidence="1" type="ORF">GRJ2_000629600</name>
</gene>
<accession>A0ABC9W912</accession>
<evidence type="ECO:0000313" key="1">
    <source>
        <dbReference type="EMBL" id="GAB0181643.1"/>
    </source>
</evidence>
<organism evidence="1 2">
    <name type="scientific">Grus japonensis</name>
    <name type="common">Japanese crane</name>
    <name type="synonym">Red-crowned crane</name>
    <dbReference type="NCBI Taxonomy" id="30415"/>
    <lineage>
        <taxon>Eukaryota</taxon>
        <taxon>Metazoa</taxon>
        <taxon>Chordata</taxon>
        <taxon>Craniata</taxon>
        <taxon>Vertebrata</taxon>
        <taxon>Euteleostomi</taxon>
        <taxon>Archelosauria</taxon>
        <taxon>Archosauria</taxon>
        <taxon>Dinosauria</taxon>
        <taxon>Saurischia</taxon>
        <taxon>Theropoda</taxon>
        <taxon>Coelurosauria</taxon>
        <taxon>Aves</taxon>
        <taxon>Neognathae</taxon>
        <taxon>Neoaves</taxon>
        <taxon>Gruiformes</taxon>
        <taxon>Gruidae</taxon>
        <taxon>Grus</taxon>
    </lineage>
</organism>
<comment type="caution">
    <text evidence="1">The sequence shown here is derived from an EMBL/GenBank/DDBJ whole genome shotgun (WGS) entry which is preliminary data.</text>
</comment>
<sequence length="209" mass="23504">MLFNIFINALDNSIGSSLTKSGGDTKLGGEVDTSEGRAILQRDLDRLEEWASKDCMKFSKDHCKVLHLGQHNQRAQYRLGSVWLGSSVAERFLGVLVGNKLTMSQQCAAAATKANQMLGSICRGITSRDRDVITPLYSALVRLHLEYCTQFWSPQFKKDVDRLVMVQRRATKMIRGLENLPCEGRLKDLGLFSLEKRRLRETSSQYSGT</sequence>